<comment type="caution">
    <text evidence="5">The sequence shown here is derived from an EMBL/GenBank/DDBJ whole genome shotgun (WGS) entry which is preliminary data.</text>
</comment>
<dbReference type="PANTHER" id="PTHR45138">
    <property type="entry name" value="REGULATORY COMPONENTS OF SENSORY TRANSDUCTION SYSTEM"/>
    <property type="match status" value="1"/>
</dbReference>
<dbReference type="CDD" id="cd00038">
    <property type="entry name" value="CAP_ED"/>
    <property type="match status" value="1"/>
</dbReference>
<dbReference type="InterPro" id="IPR029787">
    <property type="entry name" value="Nucleotide_cyclase"/>
</dbReference>
<evidence type="ECO:0000256" key="2">
    <source>
        <dbReference type="ARBA" id="ARBA00034247"/>
    </source>
</evidence>
<evidence type="ECO:0000259" key="3">
    <source>
        <dbReference type="PROSITE" id="PS50042"/>
    </source>
</evidence>
<feature type="domain" description="Cyclic nucleotide-binding" evidence="3">
    <location>
        <begin position="30"/>
        <end position="131"/>
    </location>
</feature>
<dbReference type="InterPro" id="IPR018490">
    <property type="entry name" value="cNMP-bd_dom_sf"/>
</dbReference>
<accession>A0ABP8HR07</accession>
<evidence type="ECO:0000313" key="5">
    <source>
        <dbReference type="EMBL" id="GAA4343002.1"/>
    </source>
</evidence>
<gene>
    <name evidence="5" type="ORF">GCM10023144_45530</name>
</gene>
<dbReference type="SMART" id="SM00267">
    <property type="entry name" value="GGDEF"/>
    <property type="match status" value="1"/>
</dbReference>
<dbReference type="Proteomes" id="UP001501671">
    <property type="component" value="Unassembled WGS sequence"/>
</dbReference>
<evidence type="ECO:0000256" key="1">
    <source>
        <dbReference type="ARBA" id="ARBA00012528"/>
    </source>
</evidence>
<keyword evidence="6" id="KW-1185">Reference proteome</keyword>
<dbReference type="Gene3D" id="3.30.70.270">
    <property type="match status" value="1"/>
</dbReference>
<dbReference type="RefSeq" id="WP_345252239.1">
    <property type="nucleotide sequence ID" value="NZ_BAABFO010000036.1"/>
</dbReference>
<protein>
    <recommendedName>
        <fullName evidence="1">diguanylate cyclase</fullName>
        <ecNumber evidence="1">2.7.7.65</ecNumber>
    </recommendedName>
</protein>
<evidence type="ECO:0000259" key="4">
    <source>
        <dbReference type="PROSITE" id="PS50887"/>
    </source>
</evidence>
<dbReference type="SUPFAM" id="SSF51206">
    <property type="entry name" value="cAMP-binding domain-like"/>
    <property type="match status" value="1"/>
</dbReference>
<dbReference type="SUPFAM" id="SSF55073">
    <property type="entry name" value="Nucleotide cyclase"/>
    <property type="match status" value="1"/>
</dbReference>
<dbReference type="EC" id="2.7.7.65" evidence="1"/>
<dbReference type="Pfam" id="PF00990">
    <property type="entry name" value="GGDEF"/>
    <property type="match status" value="1"/>
</dbReference>
<dbReference type="PROSITE" id="PS50887">
    <property type="entry name" value="GGDEF"/>
    <property type="match status" value="1"/>
</dbReference>
<dbReference type="CDD" id="cd01949">
    <property type="entry name" value="GGDEF"/>
    <property type="match status" value="1"/>
</dbReference>
<dbReference type="Pfam" id="PF00027">
    <property type="entry name" value="cNMP_binding"/>
    <property type="match status" value="1"/>
</dbReference>
<proteinExistence type="predicted"/>
<dbReference type="PANTHER" id="PTHR45138:SF9">
    <property type="entry name" value="DIGUANYLATE CYCLASE DGCM-RELATED"/>
    <property type="match status" value="1"/>
</dbReference>
<evidence type="ECO:0000313" key="6">
    <source>
        <dbReference type="Proteomes" id="UP001501671"/>
    </source>
</evidence>
<organism evidence="5 6">
    <name type="scientific">Pigmentiphaga soli</name>
    <dbReference type="NCBI Taxonomy" id="1007095"/>
    <lineage>
        <taxon>Bacteria</taxon>
        <taxon>Pseudomonadati</taxon>
        <taxon>Pseudomonadota</taxon>
        <taxon>Betaproteobacteria</taxon>
        <taxon>Burkholderiales</taxon>
        <taxon>Alcaligenaceae</taxon>
        <taxon>Pigmentiphaga</taxon>
    </lineage>
</organism>
<dbReference type="NCBIfam" id="TIGR00254">
    <property type="entry name" value="GGDEF"/>
    <property type="match status" value="1"/>
</dbReference>
<dbReference type="InterPro" id="IPR000595">
    <property type="entry name" value="cNMP-bd_dom"/>
</dbReference>
<comment type="catalytic activity">
    <reaction evidence="2">
        <text>2 GTP = 3',3'-c-di-GMP + 2 diphosphate</text>
        <dbReference type="Rhea" id="RHEA:24898"/>
        <dbReference type="ChEBI" id="CHEBI:33019"/>
        <dbReference type="ChEBI" id="CHEBI:37565"/>
        <dbReference type="ChEBI" id="CHEBI:58805"/>
        <dbReference type="EC" id="2.7.7.65"/>
    </reaction>
</comment>
<dbReference type="Gene3D" id="2.60.120.10">
    <property type="entry name" value="Jelly Rolls"/>
    <property type="match status" value="1"/>
</dbReference>
<dbReference type="PROSITE" id="PS50042">
    <property type="entry name" value="CNMP_BINDING_3"/>
    <property type="match status" value="1"/>
</dbReference>
<sequence length="329" mass="35450">MRLLPSHLPADGVPGSLADDDKRVLAGCALFTGCSDEQRERAYAFGFVRHLPLGAFLLQPGEPNGHVYVIAAGQLAAFRDAAMQQQLARFVPGDCIGEHAVVGSGGGTTYVTAQWPARLVAFDAAQLRALMETVPRIALNLLDLLSARLRASNLRIDSVKRVESMDFMATHDALTGLHNRRWLQGIYPARLSAAAQEGEPLCLALIDIDRFDRMNRTLGRTAGDAILRQLADLVRQAMPALDTLARLTGDRYAALIPGRLAEVTAACERLRYQVSGRQFALRGALATQITVSIGVAQAAADLDDALERAAQALARAKERGRNVVEPPPG</sequence>
<dbReference type="InterPro" id="IPR014710">
    <property type="entry name" value="RmlC-like_jellyroll"/>
</dbReference>
<dbReference type="InterPro" id="IPR043128">
    <property type="entry name" value="Rev_trsase/Diguanyl_cyclase"/>
</dbReference>
<dbReference type="InterPro" id="IPR050469">
    <property type="entry name" value="Diguanylate_Cyclase"/>
</dbReference>
<dbReference type="InterPro" id="IPR000160">
    <property type="entry name" value="GGDEF_dom"/>
</dbReference>
<name>A0ABP8HR07_9BURK</name>
<dbReference type="EMBL" id="BAABFO010000036">
    <property type="protein sequence ID" value="GAA4343002.1"/>
    <property type="molecule type" value="Genomic_DNA"/>
</dbReference>
<dbReference type="SMART" id="SM00100">
    <property type="entry name" value="cNMP"/>
    <property type="match status" value="1"/>
</dbReference>
<reference evidence="6" key="1">
    <citation type="journal article" date="2019" name="Int. J. Syst. Evol. Microbiol.">
        <title>The Global Catalogue of Microorganisms (GCM) 10K type strain sequencing project: providing services to taxonomists for standard genome sequencing and annotation.</title>
        <authorList>
            <consortium name="The Broad Institute Genomics Platform"/>
            <consortium name="The Broad Institute Genome Sequencing Center for Infectious Disease"/>
            <person name="Wu L."/>
            <person name="Ma J."/>
        </authorList>
    </citation>
    <scope>NUCLEOTIDE SEQUENCE [LARGE SCALE GENOMIC DNA]</scope>
    <source>
        <strain evidence="6">JCM 17666</strain>
    </source>
</reference>
<dbReference type="PROSITE" id="PS51257">
    <property type="entry name" value="PROKAR_LIPOPROTEIN"/>
    <property type="match status" value="1"/>
</dbReference>
<feature type="domain" description="GGDEF" evidence="4">
    <location>
        <begin position="199"/>
        <end position="329"/>
    </location>
</feature>